<evidence type="ECO:0000313" key="2">
    <source>
        <dbReference type="Proteomes" id="UP001466893"/>
    </source>
</evidence>
<reference evidence="1 2" key="1">
    <citation type="submission" date="2024-04" db="EMBL/GenBank/DDBJ databases">
        <title>Kosakonia calanthae sp. nov., a halophilic bacterium isolated from leaves of Calanthe tiplacata.</title>
        <authorList>
            <person name="Wu P."/>
        </authorList>
    </citation>
    <scope>NUCLEOTIDE SEQUENCE [LARGE SCALE GENOMIC DNA]</scope>
    <source>
        <strain evidence="1 2">BYX6</strain>
    </source>
</reference>
<evidence type="ECO:0000313" key="1">
    <source>
        <dbReference type="EMBL" id="WZV98292.1"/>
    </source>
</evidence>
<keyword evidence="2" id="KW-1185">Reference proteome</keyword>
<dbReference type="EMBL" id="CP151800">
    <property type="protein sequence ID" value="WZV98292.1"/>
    <property type="molecule type" value="Genomic_DNA"/>
</dbReference>
<accession>A0ABZ3B6L3</accession>
<sequence length="119" mass="13272">MSAIKVEGSIGQLPDAHLEAREPETEGARFAQLMLRALPPAANRRVVTANLARYRVVGGPLDGVECEVSETAQAVRLRLYVHCHRLYRTLKTSTGWLEHHLQCPGYAVTLEIHYVKRGV</sequence>
<protein>
    <submittedName>
        <fullName evidence="1">Type III secretion system protein SsaP</fullName>
    </submittedName>
</protein>
<proteinExistence type="predicted"/>
<organism evidence="1 2">
    <name type="scientific">Kosakonia calanthes</name>
    <dbReference type="NCBI Taxonomy" id="3139408"/>
    <lineage>
        <taxon>Bacteria</taxon>
        <taxon>Pseudomonadati</taxon>
        <taxon>Pseudomonadota</taxon>
        <taxon>Gammaproteobacteria</taxon>
        <taxon>Enterobacterales</taxon>
        <taxon>Enterobacteriaceae</taxon>
        <taxon>Kosakonia</taxon>
    </lineage>
</organism>
<dbReference type="Proteomes" id="UP001466893">
    <property type="component" value="Chromosome"/>
</dbReference>
<name>A0ABZ3B6L3_9ENTR</name>
<dbReference type="RefSeq" id="WP_342322904.1">
    <property type="nucleotide sequence ID" value="NZ_CP151800.1"/>
</dbReference>
<gene>
    <name evidence="1" type="ORF">AAEY27_22210</name>
</gene>